<dbReference type="InterPro" id="IPR029058">
    <property type="entry name" value="AB_hydrolase_fold"/>
</dbReference>
<dbReference type="OrthoDB" id="8119704at2759"/>
<feature type="domain" description="AB hydrolase-1" evidence="1">
    <location>
        <begin position="30"/>
        <end position="263"/>
    </location>
</feature>
<comment type="caution">
    <text evidence="2">The sequence shown here is derived from an EMBL/GenBank/DDBJ whole genome shotgun (WGS) entry which is preliminary data.</text>
</comment>
<dbReference type="Pfam" id="PF00561">
    <property type="entry name" value="Abhydrolase_1"/>
    <property type="match status" value="1"/>
</dbReference>
<keyword evidence="3" id="KW-1185">Reference proteome</keyword>
<evidence type="ECO:0000313" key="3">
    <source>
        <dbReference type="Proteomes" id="UP000320762"/>
    </source>
</evidence>
<protein>
    <submittedName>
        <fullName evidence="2">Alpha/Beta hydrolase protein</fullName>
    </submittedName>
</protein>
<evidence type="ECO:0000259" key="1">
    <source>
        <dbReference type="Pfam" id="PF00561"/>
    </source>
</evidence>
<proteinExistence type="predicted"/>
<evidence type="ECO:0000313" key="2">
    <source>
        <dbReference type="EMBL" id="TRM67900.1"/>
    </source>
</evidence>
<organism evidence="2 3">
    <name type="scientific">Schizophyllum amplum</name>
    <dbReference type="NCBI Taxonomy" id="97359"/>
    <lineage>
        <taxon>Eukaryota</taxon>
        <taxon>Fungi</taxon>
        <taxon>Dikarya</taxon>
        <taxon>Basidiomycota</taxon>
        <taxon>Agaricomycotina</taxon>
        <taxon>Agaricomycetes</taxon>
        <taxon>Agaricomycetidae</taxon>
        <taxon>Agaricales</taxon>
        <taxon>Schizophyllaceae</taxon>
        <taxon>Schizophyllum</taxon>
    </lineage>
</organism>
<dbReference type="PANTHER" id="PTHR43433:SF5">
    <property type="entry name" value="AB HYDROLASE-1 DOMAIN-CONTAINING PROTEIN"/>
    <property type="match status" value="1"/>
</dbReference>
<reference evidence="2 3" key="1">
    <citation type="journal article" date="2019" name="New Phytol.">
        <title>Comparative genomics reveals unique wood-decay strategies and fruiting body development in the Schizophyllaceae.</title>
        <authorList>
            <person name="Almasi E."/>
            <person name="Sahu N."/>
            <person name="Krizsan K."/>
            <person name="Balint B."/>
            <person name="Kovacs G.M."/>
            <person name="Kiss B."/>
            <person name="Cseklye J."/>
            <person name="Drula E."/>
            <person name="Henrissat B."/>
            <person name="Nagy I."/>
            <person name="Chovatia M."/>
            <person name="Adam C."/>
            <person name="LaButti K."/>
            <person name="Lipzen A."/>
            <person name="Riley R."/>
            <person name="Grigoriev I.V."/>
            <person name="Nagy L.G."/>
        </authorList>
    </citation>
    <scope>NUCLEOTIDE SEQUENCE [LARGE SCALE GENOMIC DNA]</scope>
    <source>
        <strain evidence="2 3">NL-1724</strain>
    </source>
</reference>
<dbReference type="AlphaFoldDB" id="A0A550CSY5"/>
<dbReference type="SUPFAM" id="SSF53474">
    <property type="entry name" value="alpha/beta-Hydrolases"/>
    <property type="match status" value="1"/>
</dbReference>
<accession>A0A550CSY5</accession>
<sequence>MQGESKTYRLNDGAQLAYRVLNRRVSTALPLVLVNGLSAMMSDWEPLASSLSRSRPVLVYDHRGIGNSTFSDSTSSDPVSIESLARDLLDLLIHLGWKQLAICGFSMGGTVAQQLLLLPYAATKPLPLPFRVTHVVLAATMPRTIISEGAQVLLQQRRTRTEADRLEAARRVVDVSFDERWINDPTNAARIENWIAQFAKPRSKKAIVAQAKATMHIDFRDLHSRLPRDTQCLVIHGTLDMMVPYSCSEEILEKIPWARRVEVGTAPGQIDHLAFGHQWFGYFEADRWREVFDVFLSKQNVGKEGRHARL</sequence>
<dbReference type="PRINTS" id="PR00111">
    <property type="entry name" value="ABHYDROLASE"/>
</dbReference>
<dbReference type="InterPro" id="IPR000073">
    <property type="entry name" value="AB_hydrolase_1"/>
</dbReference>
<dbReference type="STRING" id="97359.A0A550CSY5"/>
<name>A0A550CSY5_9AGAR</name>
<dbReference type="EMBL" id="VDMD01000002">
    <property type="protein sequence ID" value="TRM67900.1"/>
    <property type="molecule type" value="Genomic_DNA"/>
</dbReference>
<dbReference type="InterPro" id="IPR050471">
    <property type="entry name" value="AB_hydrolase"/>
</dbReference>
<keyword evidence="2" id="KW-0378">Hydrolase</keyword>
<dbReference type="GO" id="GO:0016787">
    <property type="term" value="F:hydrolase activity"/>
    <property type="evidence" value="ECO:0007669"/>
    <property type="project" value="UniProtKB-KW"/>
</dbReference>
<dbReference type="Proteomes" id="UP000320762">
    <property type="component" value="Unassembled WGS sequence"/>
</dbReference>
<dbReference type="Gene3D" id="3.40.50.1820">
    <property type="entry name" value="alpha/beta hydrolase"/>
    <property type="match status" value="1"/>
</dbReference>
<gene>
    <name evidence="2" type="ORF">BD626DRAFT_564785</name>
</gene>
<dbReference type="PANTHER" id="PTHR43433">
    <property type="entry name" value="HYDROLASE, ALPHA/BETA FOLD FAMILY PROTEIN"/>
    <property type="match status" value="1"/>
</dbReference>